<dbReference type="Proteomes" id="UP000483672">
    <property type="component" value="Unassembled WGS sequence"/>
</dbReference>
<dbReference type="Proteomes" id="UP000614610">
    <property type="component" value="Unassembled WGS sequence"/>
</dbReference>
<dbReference type="EMBL" id="WIWT01000011">
    <property type="protein sequence ID" value="KAF3218418.1"/>
    <property type="molecule type" value="Genomic_DNA"/>
</dbReference>
<evidence type="ECO:0000313" key="3">
    <source>
        <dbReference type="EMBL" id="KAF3224287.1"/>
    </source>
</evidence>
<proteinExistence type="predicted"/>
<evidence type="ECO:0008006" key="5">
    <source>
        <dbReference type="Google" id="ProtNLM"/>
    </source>
</evidence>
<feature type="signal peptide" evidence="1">
    <location>
        <begin position="1"/>
        <end position="17"/>
    </location>
</feature>
<sequence length="348" mass="39022">MKKAVIPLITLFGAVLGSPLEHVKRGCNANNCLRAVRATARESIGLRYCSDFLGIRPDYVTATEIDFTITFGEETFYETTITETITRTTGTAETTITAAPVIRRDHDWDPEAEEAYLKGAQNILQKCSTDDAKITSACRCFLSDRPVSTETLTEYTWAEETVPTLTDTYTATETVSVEARVTYLPIIKNPGFDDPVDPFRDWEIYDTGFGCRDCTHEVAPNAGSSSSPNSLKAIWVDSLGVFRFQQKVQLQLGKWYKFKFEYKVESPSMPEAFIAFELARAYPGVVIGATNQWRTAESVPIMADEWNSSDALLSVWFFLLGGVSGRTEPFYFDSFKIWEVEAPPQDEE</sequence>
<reference evidence="3 4" key="1">
    <citation type="submission" date="2019-06" db="EMBL/GenBank/DDBJ databases">
        <authorList>
            <person name="Palmer J.M."/>
        </authorList>
    </citation>
    <scope>NUCLEOTIDE SEQUENCE [LARGE SCALE GENOMIC DNA]</scope>
    <source>
        <strain evidence="3 4">TWF191</strain>
        <strain evidence="2">TWF679</strain>
    </source>
</reference>
<evidence type="ECO:0000313" key="2">
    <source>
        <dbReference type="EMBL" id="KAF3218418.1"/>
    </source>
</evidence>
<dbReference type="EMBL" id="WIPF01000033">
    <property type="protein sequence ID" value="KAF3224287.1"/>
    <property type="molecule type" value="Genomic_DNA"/>
</dbReference>
<accession>A0A6G1LUX9</accession>
<gene>
    <name evidence="3" type="ORF">TWF191_006069</name>
    <name evidence="2" type="ORF">TWF679_000944</name>
</gene>
<dbReference type="InterPro" id="IPR008979">
    <property type="entry name" value="Galactose-bd-like_sf"/>
</dbReference>
<dbReference type="Gene3D" id="2.60.120.260">
    <property type="entry name" value="Galactose-binding domain-like"/>
    <property type="match status" value="1"/>
</dbReference>
<dbReference type="OrthoDB" id="5335777at2759"/>
<evidence type="ECO:0000313" key="4">
    <source>
        <dbReference type="Proteomes" id="UP000483672"/>
    </source>
</evidence>
<evidence type="ECO:0000256" key="1">
    <source>
        <dbReference type="SAM" id="SignalP"/>
    </source>
</evidence>
<comment type="caution">
    <text evidence="3">The sequence shown here is derived from an EMBL/GenBank/DDBJ whole genome shotgun (WGS) entry which is preliminary data.</text>
</comment>
<organism evidence="3 4">
    <name type="scientific">Orbilia oligospora</name>
    <name type="common">Nematode-trapping fungus</name>
    <name type="synonym">Arthrobotrys oligospora</name>
    <dbReference type="NCBI Taxonomy" id="2813651"/>
    <lineage>
        <taxon>Eukaryota</taxon>
        <taxon>Fungi</taxon>
        <taxon>Dikarya</taxon>
        <taxon>Ascomycota</taxon>
        <taxon>Pezizomycotina</taxon>
        <taxon>Orbiliomycetes</taxon>
        <taxon>Orbiliales</taxon>
        <taxon>Orbiliaceae</taxon>
        <taxon>Orbilia</taxon>
    </lineage>
</organism>
<feature type="chain" id="PRO_5041090514" description="CBM-cenC domain-containing protein" evidence="1">
    <location>
        <begin position="18"/>
        <end position="348"/>
    </location>
</feature>
<dbReference type="SUPFAM" id="SSF49785">
    <property type="entry name" value="Galactose-binding domain-like"/>
    <property type="match status" value="1"/>
</dbReference>
<keyword evidence="1" id="KW-0732">Signal</keyword>
<protein>
    <recommendedName>
        <fullName evidence="5">CBM-cenC domain-containing protein</fullName>
    </recommendedName>
</protein>
<dbReference type="AlphaFoldDB" id="A0A6G1LUX9"/>
<name>A0A6G1LUX9_ORBOL</name>